<name>A0ABR7TK41_9BACT</name>
<comment type="caution">
    <text evidence="1">The sequence shown here is derived from an EMBL/GenBank/DDBJ whole genome shotgun (WGS) entry which is preliminary data.</text>
</comment>
<dbReference type="Proteomes" id="UP000659124">
    <property type="component" value="Unassembled WGS sequence"/>
</dbReference>
<protein>
    <submittedName>
        <fullName evidence="1">Uncharacterized protein</fullName>
    </submittedName>
</protein>
<dbReference type="EMBL" id="JACVFC010000001">
    <property type="protein sequence ID" value="MBC9930333.1"/>
    <property type="molecule type" value="Genomic_DNA"/>
</dbReference>
<gene>
    <name evidence="1" type="ORF">ICL07_08085</name>
</gene>
<accession>A0ABR7TK41</accession>
<reference evidence="1 2" key="1">
    <citation type="submission" date="2020-09" db="EMBL/GenBank/DDBJ databases">
        <title>Genome sequences of type strains of Chitinophaga qingshengii and Chitinophaga varians.</title>
        <authorList>
            <person name="Kittiwongwattana C."/>
        </authorList>
    </citation>
    <scope>NUCLEOTIDE SEQUENCE [LARGE SCALE GENOMIC DNA]</scope>
    <source>
        <strain evidence="1 2">JCM 30026</strain>
    </source>
</reference>
<evidence type="ECO:0000313" key="2">
    <source>
        <dbReference type="Proteomes" id="UP000659124"/>
    </source>
</evidence>
<sequence>MISLHHLKAGDTVITSYAGVEKPGKVLQVDHEEKKVLVTTDNDTNEFWYDLDNLYSIPLDEATLLRLQFHVDTAQSNSSSKLYVRGPFSVRIYENGNQPLLQLHYRDETRNLNAPITLNELQNHYHGMTNFHLE</sequence>
<proteinExistence type="predicted"/>
<evidence type="ECO:0000313" key="1">
    <source>
        <dbReference type="EMBL" id="MBC9930333.1"/>
    </source>
</evidence>
<keyword evidence="2" id="KW-1185">Reference proteome</keyword>
<dbReference type="RefSeq" id="WP_188087411.1">
    <property type="nucleotide sequence ID" value="NZ_JACVFC010000001.1"/>
</dbReference>
<organism evidence="1 2">
    <name type="scientific">Chitinophaga qingshengii</name>
    <dbReference type="NCBI Taxonomy" id="1569794"/>
    <lineage>
        <taxon>Bacteria</taxon>
        <taxon>Pseudomonadati</taxon>
        <taxon>Bacteroidota</taxon>
        <taxon>Chitinophagia</taxon>
        <taxon>Chitinophagales</taxon>
        <taxon>Chitinophagaceae</taxon>
        <taxon>Chitinophaga</taxon>
    </lineage>
</organism>